<dbReference type="Proteomes" id="UP001150266">
    <property type="component" value="Unassembled WGS sequence"/>
</dbReference>
<dbReference type="GO" id="GO:0020037">
    <property type="term" value="F:heme binding"/>
    <property type="evidence" value="ECO:0007669"/>
    <property type="project" value="TreeGrafter"/>
</dbReference>
<protein>
    <submittedName>
        <fullName evidence="7">Oxidoreductase, molybdopterin-binding domain-containing protein</fullName>
    </submittedName>
</protein>
<dbReference type="GO" id="GO:0030151">
    <property type="term" value="F:molybdenum ion binding"/>
    <property type="evidence" value="ECO:0007669"/>
    <property type="project" value="InterPro"/>
</dbReference>
<evidence type="ECO:0000259" key="5">
    <source>
        <dbReference type="Pfam" id="PF00174"/>
    </source>
</evidence>
<dbReference type="InterPro" id="IPR000572">
    <property type="entry name" value="OxRdtase_Mopterin-bd_dom"/>
</dbReference>
<feature type="domain" description="Moybdenum cofactor oxidoreductase dimerisation" evidence="6">
    <location>
        <begin position="300"/>
        <end position="392"/>
    </location>
</feature>
<dbReference type="GO" id="GO:0043546">
    <property type="term" value="F:molybdopterin cofactor binding"/>
    <property type="evidence" value="ECO:0007669"/>
    <property type="project" value="TreeGrafter"/>
</dbReference>
<dbReference type="Gene3D" id="2.60.40.650">
    <property type="match status" value="1"/>
</dbReference>
<dbReference type="AlphaFoldDB" id="A0A9W9AE13"/>
<dbReference type="Pfam" id="PF03404">
    <property type="entry name" value="Mo-co_dimer"/>
    <property type="match status" value="1"/>
</dbReference>
<name>A0A9W9AE13_9AGAR</name>
<keyword evidence="8" id="KW-1185">Reference proteome</keyword>
<comment type="caution">
    <text evidence="7">The sequence shown here is derived from an EMBL/GenBank/DDBJ whole genome shotgun (WGS) entry which is preliminary data.</text>
</comment>
<evidence type="ECO:0000259" key="6">
    <source>
        <dbReference type="Pfam" id="PF03404"/>
    </source>
</evidence>
<evidence type="ECO:0000256" key="4">
    <source>
        <dbReference type="ARBA" id="ARBA00023002"/>
    </source>
</evidence>
<dbReference type="SUPFAM" id="SSF81296">
    <property type="entry name" value="E set domains"/>
    <property type="match status" value="1"/>
</dbReference>
<keyword evidence="3" id="KW-0479">Metal-binding</keyword>
<accession>A0A9W9AE13</accession>
<evidence type="ECO:0000313" key="7">
    <source>
        <dbReference type="EMBL" id="KAJ4479945.1"/>
    </source>
</evidence>
<dbReference type="PANTHER" id="PTHR19372:SF7">
    <property type="entry name" value="SULFITE OXIDASE, MITOCHONDRIAL"/>
    <property type="match status" value="1"/>
</dbReference>
<comment type="cofactor">
    <cofactor evidence="1">
        <name>Mo-molybdopterin</name>
        <dbReference type="ChEBI" id="CHEBI:71302"/>
    </cofactor>
</comment>
<dbReference type="PANTHER" id="PTHR19372">
    <property type="entry name" value="SULFITE REDUCTASE"/>
    <property type="match status" value="1"/>
</dbReference>
<evidence type="ECO:0000313" key="8">
    <source>
        <dbReference type="Proteomes" id="UP001150266"/>
    </source>
</evidence>
<keyword evidence="4" id="KW-0560">Oxidoreductase</keyword>
<feature type="domain" description="Oxidoreductase molybdopterin-binding" evidence="5">
    <location>
        <begin position="62"/>
        <end position="195"/>
    </location>
</feature>
<dbReference type="SUPFAM" id="SSF56524">
    <property type="entry name" value="Oxidoreductase molybdopterin-binding domain"/>
    <property type="match status" value="1"/>
</dbReference>
<evidence type="ECO:0000256" key="2">
    <source>
        <dbReference type="ARBA" id="ARBA00022505"/>
    </source>
</evidence>
<dbReference type="InterPro" id="IPR014756">
    <property type="entry name" value="Ig_E-set"/>
</dbReference>
<evidence type="ECO:0000256" key="1">
    <source>
        <dbReference type="ARBA" id="ARBA00001924"/>
    </source>
</evidence>
<evidence type="ECO:0000256" key="3">
    <source>
        <dbReference type="ARBA" id="ARBA00022723"/>
    </source>
</evidence>
<dbReference type="PRINTS" id="PR00407">
    <property type="entry name" value="EUMOPTERIN"/>
</dbReference>
<dbReference type="GO" id="GO:0006790">
    <property type="term" value="P:sulfur compound metabolic process"/>
    <property type="evidence" value="ECO:0007669"/>
    <property type="project" value="TreeGrafter"/>
</dbReference>
<dbReference type="InterPro" id="IPR036374">
    <property type="entry name" value="OxRdtase_Mopterin-bd_sf"/>
</dbReference>
<dbReference type="GO" id="GO:0008482">
    <property type="term" value="F:sulfite oxidase activity"/>
    <property type="evidence" value="ECO:0007669"/>
    <property type="project" value="TreeGrafter"/>
</dbReference>
<organism evidence="7 8">
    <name type="scientific">Lentinula aciculospora</name>
    <dbReference type="NCBI Taxonomy" id="153920"/>
    <lineage>
        <taxon>Eukaryota</taxon>
        <taxon>Fungi</taxon>
        <taxon>Dikarya</taxon>
        <taxon>Basidiomycota</taxon>
        <taxon>Agaricomycotina</taxon>
        <taxon>Agaricomycetes</taxon>
        <taxon>Agaricomycetidae</taxon>
        <taxon>Agaricales</taxon>
        <taxon>Marasmiineae</taxon>
        <taxon>Omphalotaceae</taxon>
        <taxon>Lentinula</taxon>
    </lineage>
</organism>
<dbReference type="Gene3D" id="3.90.420.10">
    <property type="entry name" value="Oxidoreductase, molybdopterin-binding domain"/>
    <property type="match status" value="1"/>
</dbReference>
<dbReference type="InterPro" id="IPR005066">
    <property type="entry name" value="MoCF_OxRdtse_dimer"/>
</dbReference>
<keyword evidence="2" id="KW-0500">Molybdenum</keyword>
<reference evidence="7" key="1">
    <citation type="submission" date="2022-08" db="EMBL/GenBank/DDBJ databases">
        <title>A Global Phylogenomic Analysis of the Shiitake Genus Lentinula.</title>
        <authorList>
            <consortium name="DOE Joint Genome Institute"/>
            <person name="Sierra-Patev S."/>
            <person name="Min B."/>
            <person name="Naranjo-Ortiz M."/>
            <person name="Looney B."/>
            <person name="Konkel Z."/>
            <person name="Slot J.C."/>
            <person name="Sakamoto Y."/>
            <person name="Steenwyk J.L."/>
            <person name="Rokas A."/>
            <person name="Carro J."/>
            <person name="Camarero S."/>
            <person name="Ferreira P."/>
            <person name="Molpeceres G."/>
            <person name="Ruiz-Duenas F.J."/>
            <person name="Serrano A."/>
            <person name="Henrissat B."/>
            <person name="Drula E."/>
            <person name="Hughes K.W."/>
            <person name="Mata J.L."/>
            <person name="Ishikawa N.K."/>
            <person name="Vargas-Isla R."/>
            <person name="Ushijima S."/>
            <person name="Smith C.A."/>
            <person name="Ahrendt S."/>
            <person name="Andreopoulos W."/>
            <person name="He G."/>
            <person name="Labutti K."/>
            <person name="Lipzen A."/>
            <person name="Ng V."/>
            <person name="Riley R."/>
            <person name="Sandor L."/>
            <person name="Barry K."/>
            <person name="Martinez A.T."/>
            <person name="Xiao Y."/>
            <person name="Gibbons J.G."/>
            <person name="Terashima K."/>
            <person name="Grigoriev I.V."/>
            <person name="Hibbett D.S."/>
        </authorList>
    </citation>
    <scope>NUCLEOTIDE SEQUENCE</scope>
    <source>
        <strain evidence="7">JLM2183</strain>
    </source>
</reference>
<dbReference type="InterPro" id="IPR008335">
    <property type="entry name" value="Mopterin_OxRdtase_euk"/>
</dbReference>
<dbReference type="GO" id="GO:0005739">
    <property type="term" value="C:mitochondrion"/>
    <property type="evidence" value="ECO:0007669"/>
    <property type="project" value="TreeGrafter"/>
</dbReference>
<dbReference type="Pfam" id="PF00174">
    <property type="entry name" value="Oxidored_molyb"/>
    <property type="match status" value="2"/>
</dbReference>
<sequence length="393" mass="43937">METSVRASTTTTDTFRMNYSIEPSHSDKLFVQAQQPFNAEPPVASLVEFAYTPEELVYCRNHGPVREFVEEEYRIIIKGAAEKHISISFPQLKSSFPKARVVATLQCAGNRRNEMGAIKPVHGVGWNSGVIANCSWAGVRLRDVLNHAGVHVDNLSHVCFASFATLCQDDEYYGASIPLSKAMKAEEDVLLAYEVFTIHFLLPPTDFPSTQMNDEPLSAEHGGPLRVVVPGYLGARWVKWLDTIIIALEESPNYYQQRDYKILPPEIETKDQARPVWSKFASMTALPLNSVIGSAYKVLPSKLHVKGYATRGDCGNIAAVEISADNGVTWHPAKITYQEGRWSWTLWEAEIQVSEPSGELYSRAKDEAGNVQPKEGTWNMRGVAFNAWGRIKW</sequence>
<proteinExistence type="predicted"/>
<feature type="domain" description="Oxidoreductase molybdopterin-binding" evidence="5">
    <location>
        <begin position="210"/>
        <end position="255"/>
    </location>
</feature>
<dbReference type="EMBL" id="JAOTPV010000007">
    <property type="protein sequence ID" value="KAJ4479945.1"/>
    <property type="molecule type" value="Genomic_DNA"/>
</dbReference>
<dbReference type="OrthoDB" id="10051395at2759"/>
<gene>
    <name evidence="7" type="ORF">J3R30DRAFT_2557827</name>
</gene>